<dbReference type="STRING" id="97972.A0A2V1D0S0"/>
<evidence type="ECO:0000256" key="1">
    <source>
        <dbReference type="ARBA" id="ARBA00010139"/>
    </source>
</evidence>
<comment type="similarity">
    <text evidence="1">Belongs to the FAD-binding monooxygenase family.</text>
</comment>
<proteinExistence type="inferred from homology"/>
<organism evidence="3 4">
    <name type="scientific">Periconia macrospinosa</name>
    <dbReference type="NCBI Taxonomy" id="97972"/>
    <lineage>
        <taxon>Eukaryota</taxon>
        <taxon>Fungi</taxon>
        <taxon>Dikarya</taxon>
        <taxon>Ascomycota</taxon>
        <taxon>Pezizomycotina</taxon>
        <taxon>Dothideomycetes</taxon>
        <taxon>Pleosporomycetidae</taxon>
        <taxon>Pleosporales</taxon>
        <taxon>Massarineae</taxon>
        <taxon>Periconiaceae</taxon>
        <taxon>Periconia</taxon>
    </lineage>
</organism>
<protein>
    <submittedName>
        <fullName evidence="3">Uncharacterized protein</fullName>
    </submittedName>
</protein>
<feature type="region of interest" description="Disordered" evidence="2">
    <location>
        <begin position="110"/>
        <end position="164"/>
    </location>
</feature>
<evidence type="ECO:0000313" key="4">
    <source>
        <dbReference type="Proteomes" id="UP000244855"/>
    </source>
</evidence>
<keyword evidence="4" id="KW-1185">Reference proteome</keyword>
<evidence type="ECO:0000256" key="2">
    <source>
        <dbReference type="SAM" id="MobiDB-lite"/>
    </source>
</evidence>
<dbReference type="InterPro" id="IPR051209">
    <property type="entry name" value="FAD-bind_Monooxygenase_sf"/>
</dbReference>
<dbReference type="EMBL" id="KZ805827">
    <property type="protein sequence ID" value="PVH91591.1"/>
    <property type="molecule type" value="Genomic_DNA"/>
</dbReference>
<accession>A0A2V1D0S0</accession>
<sequence>MVLGGSTDLRGWAAIFESAALYSFSSAPNRNWSSSFPPGDETQQYLSTAAAGNKYDFELSVGSTWAKTERSRLESHLRDTIKKCITETYHDTLMPNYSVGRKPRVFGGGWFEGSRDPENQPYHPALDRSPRSKRDHGPGVEHPDSAENSSAAPSHYSPGGLQAYQGKTMDGFPNLFITIGSNTAKRHTSISLAIENQVQFSKILNGDATMVEGKRTAEIS</sequence>
<gene>
    <name evidence="3" type="ORF">DM02DRAFT_663832</name>
</gene>
<dbReference type="InterPro" id="IPR036188">
    <property type="entry name" value="FAD/NAD-bd_sf"/>
</dbReference>
<evidence type="ECO:0000313" key="3">
    <source>
        <dbReference type="EMBL" id="PVH91591.1"/>
    </source>
</evidence>
<feature type="compositionally biased region" description="Basic and acidic residues" evidence="2">
    <location>
        <begin position="125"/>
        <end position="145"/>
    </location>
</feature>
<name>A0A2V1D0S0_9PLEO</name>
<reference evidence="3 4" key="1">
    <citation type="journal article" date="2018" name="Sci. Rep.">
        <title>Comparative genomics provides insights into the lifestyle and reveals functional heterogeneity of dark septate endophytic fungi.</title>
        <authorList>
            <person name="Knapp D.G."/>
            <person name="Nemeth J.B."/>
            <person name="Barry K."/>
            <person name="Hainaut M."/>
            <person name="Henrissat B."/>
            <person name="Johnson J."/>
            <person name="Kuo A."/>
            <person name="Lim J.H.P."/>
            <person name="Lipzen A."/>
            <person name="Nolan M."/>
            <person name="Ohm R.A."/>
            <person name="Tamas L."/>
            <person name="Grigoriev I.V."/>
            <person name="Spatafora J.W."/>
            <person name="Nagy L.G."/>
            <person name="Kovacs G.M."/>
        </authorList>
    </citation>
    <scope>NUCLEOTIDE SEQUENCE [LARGE SCALE GENOMIC DNA]</scope>
    <source>
        <strain evidence="3 4">DSE2036</strain>
    </source>
</reference>
<dbReference type="PANTHER" id="PTHR42877:SF10">
    <property type="entry name" value="L-ORNITHINE N(5)-OXYGENASE"/>
    <property type="match status" value="1"/>
</dbReference>
<dbReference type="Gene3D" id="3.50.50.60">
    <property type="entry name" value="FAD/NAD(P)-binding domain"/>
    <property type="match status" value="1"/>
</dbReference>
<dbReference type="PANTHER" id="PTHR42877">
    <property type="entry name" value="L-ORNITHINE N(5)-MONOOXYGENASE-RELATED"/>
    <property type="match status" value="1"/>
</dbReference>
<dbReference type="AlphaFoldDB" id="A0A2V1D0S0"/>
<dbReference type="Proteomes" id="UP000244855">
    <property type="component" value="Unassembled WGS sequence"/>
</dbReference>